<dbReference type="InterPro" id="IPR011545">
    <property type="entry name" value="DEAD/DEAH_box_helicase_dom"/>
</dbReference>
<dbReference type="InterPro" id="IPR027417">
    <property type="entry name" value="P-loop_NTPase"/>
</dbReference>
<dbReference type="SUPFAM" id="SSF52540">
    <property type="entry name" value="P-loop containing nucleoside triphosphate hydrolases"/>
    <property type="match status" value="1"/>
</dbReference>
<evidence type="ECO:0000256" key="6">
    <source>
        <dbReference type="PROSITE-ProRule" id="PRU00552"/>
    </source>
</evidence>
<dbReference type="EMBL" id="CP071448">
    <property type="protein sequence ID" value="QSW89811.1"/>
    <property type="molecule type" value="Genomic_DNA"/>
</dbReference>
<evidence type="ECO:0000256" key="1">
    <source>
        <dbReference type="ARBA" id="ARBA00022741"/>
    </source>
</evidence>
<sequence>MSTFEKFNLPKSLQKAVDELGFVTPTPIQEKSFSVIMSGRDMMGIAQTGTGKTFAYLLPLLKLYKFTNTNTPKIVILVPTRELVVQVVEEVEKLTKYMSVKTLGIYGGVNINTQKKAVYEGVDILVGTPGRTMDLALDAVVRFDETQKLVIDEFDEMLNLGFRPQLTALFAMMKTKRQNILFSATMTDEVDNLLNDYFDFPEEVTLAPSGTPLEKITQLTYNVPNFNTKVNLLKHLLETDESMSRILVFVNNKKISDMLFNRIDELFEGQFGVIHSNKSQNYRLSTMAEFQEGNLRGLITTDVMARGLDISNITHVINFELPEEPELYMHRIGRTGRADATGTAISFVTPREEEYKIETELLMDQELEIVDLPEEVEISEKLIEPEKDKLPRKFLMKKPKLEGDGAFHEKSKKNQKVNLGGPSKTKKKTHGSVNRNMLKTRNEKKKKNK</sequence>
<keyword evidence="3 11" id="KW-0347">Helicase</keyword>
<feature type="short sequence motif" description="Q motif" evidence="6">
    <location>
        <begin position="2"/>
        <end position="30"/>
    </location>
</feature>
<dbReference type="InterPro" id="IPR001650">
    <property type="entry name" value="Helicase_C-like"/>
</dbReference>
<dbReference type="PROSITE" id="PS51195">
    <property type="entry name" value="Q_MOTIF"/>
    <property type="match status" value="1"/>
</dbReference>
<organism evidence="11 12">
    <name type="scientific">Flavobacterium endoglycinae</name>
    <dbReference type="NCBI Taxonomy" id="2816357"/>
    <lineage>
        <taxon>Bacteria</taxon>
        <taxon>Pseudomonadati</taxon>
        <taxon>Bacteroidota</taxon>
        <taxon>Flavobacteriia</taxon>
        <taxon>Flavobacteriales</taxon>
        <taxon>Flavobacteriaceae</taxon>
        <taxon>Flavobacterium</taxon>
    </lineage>
</organism>
<evidence type="ECO:0000259" key="9">
    <source>
        <dbReference type="PROSITE" id="PS51194"/>
    </source>
</evidence>
<evidence type="ECO:0000256" key="7">
    <source>
        <dbReference type="SAM" id="MobiDB-lite"/>
    </source>
</evidence>
<dbReference type="RefSeq" id="WP_207296990.1">
    <property type="nucleotide sequence ID" value="NZ_CP071448.1"/>
</dbReference>
<feature type="domain" description="DEAD-box RNA helicase Q" evidence="10">
    <location>
        <begin position="2"/>
        <end position="30"/>
    </location>
</feature>
<evidence type="ECO:0000313" key="11">
    <source>
        <dbReference type="EMBL" id="QSW89811.1"/>
    </source>
</evidence>
<feature type="compositionally biased region" description="Basic and acidic residues" evidence="7">
    <location>
        <begin position="399"/>
        <end position="409"/>
    </location>
</feature>
<evidence type="ECO:0000256" key="2">
    <source>
        <dbReference type="ARBA" id="ARBA00022801"/>
    </source>
</evidence>
<evidence type="ECO:0000256" key="4">
    <source>
        <dbReference type="ARBA" id="ARBA00022840"/>
    </source>
</evidence>
<keyword evidence="2" id="KW-0378">Hydrolase</keyword>
<evidence type="ECO:0000256" key="5">
    <source>
        <dbReference type="ARBA" id="ARBA00038437"/>
    </source>
</evidence>
<dbReference type="GO" id="GO:0004386">
    <property type="term" value="F:helicase activity"/>
    <property type="evidence" value="ECO:0007669"/>
    <property type="project" value="UniProtKB-KW"/>
</dbReference>
<dbReference type="InterPro" id="IPR014014">
    <property type="entry name" value="RNA_helicase_DEAD_Q_motif"/>
</dbReference>
<accession>A0ABX7QFF3</accession>
<proteinExistence type="inferred from homology"/>
<dbReference type="InterPro" id="IPR044742">
    <property type="entry name" value="DEAD/DEAH_RhlB"/>
</dbReference>
<dbReference type="Pfam" id="PF00270">
    <property type="entry name" value="DEAD"/>
    <property type="match status" value="1"/>
</dbReference>
<dbReference type="SMART" id="SM00487">
    <property type="entry name" value="DEXDc"/>
    <property type="match status" value="1"/>
</dbReference>
<dbReference type="InterPro" id="IPR014001">
    <property type="entry name" value="Helicase_ATP-bd"/>
</dbReference>
<dbReference type="PANTHER" id="PTHR47959">
    <property type="entry name" value="ATP-DEPENDENT RNA HELICASE RHLE-RELATED"/>
    <property type="match status" value="1"/>
</dbReference>
<keyword evidence="1" id="KW-0547">Nucleotide-binding</keyword>
<gene>
    <name evidence="11" type="ORF">J0383_03095</name>
</gene>
<evidence type="ECO:0000259" key="8">
    <source>
        <dbReference type="PROSITE" id="PS51192"/>
    </source>
</evidence>
<dbReference type="PROSITE" id="PS51192">
    <property type="entry name" value="HELICASE_ATP_BIND_1"/>
    <property type="match status" value="1"/>
</dbReference>
<evidence type="ECO:0000259" key="10">
    <source>
        <dbReference type="PROSITE" id="PS51195"/>
    </source>
</evidence>
<dbReference type="InterPro" id="IPR050079">
    <property type="entry name" value="DEAD_box_RNA_helicase"/>
</dbReference>
<reference evidence="11 12" key="1">
    <citation type="submission" date="2021-03" db="EMBL/GenBank/DDBJ databases">
        <title>Flavobacterium kribbensis sp. nov, an endophytic bacteria, isolated from soybean.</title>
        <authorList>
            <person name="Lee J."/>
            <person name="Seo J."/>
        </authorList>
    </citation>
    <scope>NUCLEOTIDE SEQUENCE [LARGE SCALE GENOMIC DNA]</scope>
    <source>
        <strain evidence="11 12">BB8</strain>
    </source>
</reference>
<dbReference type="Proteomes" id="UP000663440">
    <property type="component" value="Chromosome"/>
</dbReference>
<comment type="similarity">
    <text evidence="5">Belongs to the DEAD box helicase family.</text>
</comment>
<dbReference type="Gene3D" id="3.40.50.300">
    <property type="entry name" value="P-loop containing nucleotide triphosphate hydrolases"/>
    <property type="match status" value="2"/>
</dbReference>
<name>A0ABX7QFF3_9FLAO</name>
<keyword evidence="4" id="KW-0067">ATP-binding</keyword>
<dbReference type="PROSITE" id="PS51194">
    <property type="entry name" value="HELICASE_CTER"/>
    <property type="match status" value="1"/>
</dbReference>
<dbReference type="SMART" id="SM00490">
    <property type="entry name" value="HELICc"/>
    <property type="match status" value="1"/>
</dbReference>
<evidence type="ECO:0000313" key="12">
    <source>
        <dbReference type="Proteomes" id="UP000663440"/>
    </source>
</evidence>
<dbReference type="CDD" id="cd18787">
    <property type="entry name" value="SF2_C_DEAD"/>
    <property type="match status" value="1"/>
</dbReference>
<evidence type="ECO:0000256" key="3">
    <source>
        <dbReference type="ARBA" id="ARBA00022806"/>
    </source>
</evidence>
<feature type="domain" description="Helicase C-terminal" evidence="9">
    <location>
        <begin position="231"/>
        <end position="384"/>
    </location>
</feature>
<dbReference type="CDD" id="cd00268">
    <property type="entry name" value="DEADc"/>
    <property type="match status" value="1"/>
</dbReference>
<feature type="domain" description="Helicase ATP-binding" evidence="8">
    <location>
        <begin position="33"/>
        <end position="204"/>
    </location>
</feature>
<keyword evidence="12" id="KW-1185">Reference proteome</keyword>
<dbReference type="PANTHER" id="PTHR47959:SF13">
    <property type="entry name" value="ATP-DEPENDENT RNA HELICASE RHLE"/>
    <property type="match status" value="1"/>
</dbReference>
<protein>
    <submittedName>
        <fullName evidence="11">DEAD/DEAH box helicase</fullName>
    </submittedName>
</protein>
<dbReference type="Pfam" id="PF00271">
    <property type="entry name" value="Helicase_C"/>
    <property type="match status" value="1"/>
</dbReference>
<feature type="region of interest" description="Disordered" evidence="7">
    <location>
        <begin position="398"/>
        <end position="449"/>
    </location>
</feature>